<keyword evidence="1" id="KW-0812">Transmembrane</keyword>
<organism evidence="2">
    <name type="scientific">marine sediment metagenome</name>
    <dbReference type="NCBI Taxonomy" id="412755"/>
    <lineage>
        <taxon>unclassified sequences</taxon>
        <taxon>metagenomes</taxon>
        <taxon>ecological metagenomes</taxon>
    </lineage>
</organism>
<keyword evidence="1" id="KW-1133">Transmembrane helix</keyword>
<comment type="caution">
    <text evidence="2">The sequence shown here is derived from an EMBL/GenBank/DDBJ whole genome shotgun (WGS) entry which is preliminary data.</text>
</comment>
<dbReference type="AlphaFoldDB" id="X1DW52"/>
<reference evidence="2" key="1">
    <citation type="journal article" date="2014" name="Front. Microbiol.">
        <title>High frequency of phylogenetically diverse reductive dehalogenase-homologous genes in deep subseafloor sedimentary metagenomes.</title>
        <authorList>
            <person name="Kawai M."/>
            <person name="Futagami T."/>
            <person name="Toyoda A."/>
            <person name="Takaki Y."/>
            <person name="Nishi S."/>
            <person name="Hori S."/>
            <person name="Arai W."/>
            <person name="Tsubouchi T."/>
            <person name="Morono Y."/>
            <person name="Uchiyama I."/>
            <person name="Ito T."/>
            <person name="Fujiyama A."/>
            <person name="Inagaki F."/>
            <person name="Takami H."/>
        </authorList>
    </citation>
    <scope>NUCLEOTIDE SEQUENCE</scope>
    <source>
        <strain evidence="2">Expedition CK06-06</strain>
    </source>
</reference>
<accession>X1DW52</accession>
<protein>
    <submittedName>
        <fullName evidence="2">Uncharacterized protein</fullName>
    </submittedName>
</protein>
<feature type="transmembrane region" description="Helical" evidence="1">
    <location>
        <begin position="30"/>
        <end position="51"/>
    </location>
</feature>
<keyword evidence="1" id="KW-0472">Membrane</keyword>
<proteinExistence type="predicted"/>
<gene>
    <name evidence="2" type="ORF">S03H2_07558</name>
</gene>
<sequence length="122" mass="13730">MNRRYTFTTKKYAEDDELEGKDDDGFGKDLISVAIGFLAFGTLNIIALYTFRGSRKLLGDECKAGKTKKTIKSIYQKIRKPLSDVIFASHLILAILLLLQLLFLLPILSLTEDPSNVFLLSE</sequence>
<dbReference type="EMBL" id="BARU01003508">
    <property type="protein sequence ID" value="GAH24447.1"/>
    <property type="molecule type" value="Genomic_DNA"/>
</dbReference>
<evidence type="ECO:0000313" key="2">
    <source>
        <dbReference type="EMBL" id="GAH24447.1"/>
    </source>
</evidence>
<evidence type="ECO:0000256" key="1">
    <source>
        <dbReference type="SAM" id="Phobius"/>
    </source>
</evidence>
<name>X1DW52_9ZZZZ</name>
<feature type="transmembrane region" description="Helical" evidence="1">
    <location>
        <begin position="85"/>
        <end position="108"/>
    </location>
</feature>